<comment type="caution">
    <text evidence="2">The sequence shown here is derived from an EMBL/GenBank/DDBJ whole genome shotgun (WGS) entry which is preliminary data.</text>
</comment>
<evidence type="ECO:0000313" key="2">
    <source>
        <dbReference type="EMBL" id="CAH2407342.1"/>
    </source>
</evidence>
<keyword evidence="3" id="KW-1185">Reference proteome</keyword>
<protein>
    <submittedName>
        <fullName evidence="2">Uncharacterized protein</fullName>
    </submittedName>
</protein>
<dbReference type="EMBL" id="CAKXZT010000157">
    <property type="protein sequence ID" value="CAH2407342.1"/>
    <property type="molecule type" value="Genomic_DNA"/>
</dbReference>
<dbReference type="Proteomes" id="UP001153050">
    <property type="component" value="Unassembled WGS sequence"/>
</dbReference>
<feature type="transmembrane region" description="Helical" evidence="1">
    <location>
        <begin position="254"/>
        <end position="276"/>
    </location>
</feature>
<feature type="transmembrane region" description="Helical" evidence="1">
    <location>
        <begin position="196"/>
        <end position="214"/>
    </location>
</feature>
<feature type="transmembrane region" description="Helical" evidence="1">
    <location>
        <begin position="83"/>
        <end position="106"/>
    </location>
</feature>
<evidence type="ECO:0000313" key="3">
    <source>
        <dbReference type="Proteomes" id="UP001153050"/>
    </source>
</evidence>
<name>A0ABM9EEX8_9HYPH</name>
<feature type="transmembrane region" description="Helical" evidence="1">
    <location>
        <begin position="34"/>
        <end position="54"/>
    </location>
</feature>
<sequence>MRVVPPGPALALLLTVEHGSLALGRTFAFGGRGLLALGGLLAGWGLLSCHRLFVDRLLAAFPGLIPGLVALRRSCLLVGRKRLALLAGFLPGWLFGWCGFDLLILLPLLSARFGLFVAGRCGLLGGPFGRCGFLLLLPVTLLPALFGLFVARRRGLLRGPFGRCGFLLLLPVALLSARFGLFVARRRGLLGGPFGRRGFLLLLPVTPLSARFGLFVAGRCGLLGGCGFLLLLPVTLLSARLFVAGRCGLLSGPFGGFLLLLLLAPLPALIALLLLAGRRGLFRGRRFGLPLALPARLLLRFRLLCAAFRRLAFRAVRLRGDQRRGGTLRWVERSAALQRECAQRRGRHQQAKCRACENPWLAFH</sequence>
<feature type="transmembrane region" description="Helical" evidence="1">
    <location>
        <begin position="133"/>
        <end position="152"/>
    </location>
</feature>
<gene>
    <name evidence="2" type="ORF">MES5069_60007</name>
</gene>
<reference evidence="2 3" key="1">
    <citation type="submission" date="2022-03" db="EMBL/GenBank/DDBJ databases">
        <authorList>
            <person name="Brunel B."/>
        </authorList>
    </citation>
    <scope>NUCLEOTIDE SEQUENCE [LARGE SCALE GENOMIC DNA]</scope>
    <source>
        <strain evidence="2">STM5069sample</strain>
    </source>
</reference>
<keyword evidence="1" id="KW-0472">Membrane</keyword>
<accession>A0ABM9EEX8</accession>
<proteinExistence type="predicted"/>
<keyword evidence="1" id="KW-1133">Transmembrane helix</keyword>
<organism evidence="2 3">
    <name type="scientific">Mesorhizobium escarrei</name>
    <dbReference type="NCBI Taxonomy" id="666018"/>
    <lineage>
        <taxon>Bacteria</taxon>
        <taxon>Pseudomonadati</taxon>
        <taxon>Pseudomonadota</taxon>
        <taxon>Alphaproteobacteria</taxon>
        <taxon>Hyphomicrobiales</taxon>
        <taxon>Phyllobacteriaceae</taxon>
        <taxon>Mesorhizobium</taxon>
    </lineage>
</organism>
<feature type="transmembrane region" description="Helical" evidence="1">
    <location>
        <begin position="221"/>
        <end position="242"/>
    </location>
</feature>
<evidence type="ECO:0000256" key="1">
    <source>
        <dbReference type="SAM" id="Phobius"/>
    </source>
</evidence>
<feature type="transmembrane region" description="Helical" evidence="1">
    <location>
        <begin position="164"/>
        <end position="184"/>
    </location>
</feature>
<keyword evidence="1" id="KW-0812">Transmembrane</keyword>